<feature type="transmembrane region" description="Helical" evidence="2">
    <location>
        <begin position="50"/>
        <end position="73"/>
    </location>
</feature>
<feature type="compositionally biased region" description="Low complexity" evidence="1">
    <location>
        <begin position="239"/>
        <end position="259"/>
    </location>
</feature>
<reference evidence="4 5" key="1">
    <citation type="journal article" date="2014" name="Front. Microbiol.">
        <title>Population and genomic analysis of the genus Halorubrum.</title>
        <authorList>
            <person name="Fullmer M.S."/>
            <person name="Soucy S.M."/>
            <person name="Swithers K.S."/>
            <person name="Makkay A.M."/>
            <person name="Wheeler R."/>
            <person name="Ventosa A."/>
            <person name="Gogarten J.P."/>
            <person name="Papke R.T."/>
        </authorList>
    </citation>
    <scope>NUCLEOTIDE SEQUENCE [LARGE SCALE GENOMIC DNA]</scope>
    <source>
        <strain evidence="4 5">C49</strain>
    </source>
</reference>
<organism evidence="4 5">
    <name type="scientific">Halorubrum persicum</name>
    <dbReference type="NCBI Taxonomy" id="1383844"/>
    <lineage>
        <taxon>Archaea</taxon>
        <taxon>Methanobacteriati</taxon>
        <taxon>Methanobacteriota</taxon>
        <taxon>Stenosarchaea group</taxon>
        <taxon>Halobacteria</taxon>
        <taxon>Halobacteriales</taxon>
        <taxon>Haloferacaceae</taxon>
        <taxon>Halorubrum</taxon>
    </lineage>
</organism>
<feature type="region of interest" description="Disordered" evidence="1">
    <location>
        <begin position="214"/>
        <end position="283"/>
    </location>
</feature>
<gene>
    <name evidence="4" type="ORF">DJ69_07490</name>
</gene>
<evidence type="ECO:0000256" key="2">
    <source>
        <dbReference type="SAM" id="Phobius"/>
    </source>
</evidence>
<keyword evidence="2" id="KW-1133">Transmembrane helix</keyword>
<comment type="caution">
    <text evidence="4">The sequence shown here is derived from an EMBL/GenBank/DDBJ whole genome shotgun (WGS) entry which is preliminary data.</text>
</comment>
<dbReference type="EMBL" id="NHOA01000044">
    <property type="protein sequence ID" value="PHQ39179.1"/>
    <property type="molecule type" value="Genomic_DNA"/>
</dbReference>
<dbReference type="InterPro" id="IPR025828">
    <property type="entry name" value="Put_sensor_dom"/>
</dbReference>
<proteinExistence type="predicted"/>
<sequence>MVSPRSPSALPVVGVLADGRTYRHLLYLLLAIPLGFVYSVLFSFGFAFGLVLSVVLVGVVVLVAMLIGARIAAGVERWLANRLLGTDLDRYDDVPADAGGALGGVRKYVDAASTWRGVGFLSLKFFVTVLAFVPLFALANGLSLVAAPLRYPYVVTFGESNGEPVTWAIDTLPEALLAVGVGVVAVLVALHVTNLVAYVCRQMAAALLGVPASDGGSGPEDSAADDDAPAANDDERSEGGSAESRAAESETSPSAPIESGEFVPADAVEPGSDDDPPRTEDGS</sequence>
<evidence type="ECO:0000313" key="4">
    <source>
        <dbReference type="EMBL" id="PHQ39179.1"/>
    </source>
</evidence>
<evidence type="ECO:0000313" key="5">
    <source>
        <dbReference type="Proteomes" id="UP000222824"/>
    </source>
</evidence>
<feature type="domain" description="Putative sensor" evidence="3">
    <location>
        <begin position="27"/>
        <end position="208"/>
    </location>
</feature>
<dbReference type="Pfam" id="PF13796">
    <property type="entry name" value="Sensor"/>
    <property type="match status" value="1"/>
</dbReference>
<name>A0A2G1WK14_9EURY</name>
<keyword evidence="2" id="KW-0472">Membrane</keyword>
<keyword evidence="5" id="KW-1185">Reference proteome</keyword>
<dbReference type="OrthoDB" id="253413at2157"/>
<dbReference type="Proteomes" id="UP000222824">
    <property type="component" value="Unassembled WGS sequence"/>
</dbReference>
<dbReference type="AlphaFoldDB" id="A0A2G1WK14"/>
<feature type="transmembrane region" description="Helical" evidence="2">
    <location>
        <begin position="125"/>
        <end position="147"/>
    </location>
</feature>
<feature type="transmembrane region" description="Helical" evidence="2">
    <location>
        <begin position="25"/>
        <end position="44"/>
    </location>
</feature>
<keyword evidence="4" id="KW-0808">Transferase</keyword>
<evidence type="ECO:0000259" key="3">
    <source>
        <dbReference type="Pfam" id="PF13796"/>
    </source>
</evidence>
<keyword evidence="2" id="KW-0812">Transmembrane</keyword>
<evidence type="ECO:0000256" key="1">
    <source>
        <dbReference type="SAM" id="MobiDB-lite"/>
    </source>
</evidence>
<protein>
    <submittedName>
        <fullName evidence="4">Histidine kinase</fullName>
    </submittedName>
</protein>
<dbReference type="RefSeq" id="WP_099255061.1">
    <property type="nucleotide sequence ID" value="NZ_NHOA01000044.1"/>
</dbReference>
<keyword evidence="4" id="KW-0418">Kinase</keyword>
<feature type="transmembrane region" description="Helical" evidence="2">
    <location>
        <begin position="175"/>
        <end position="199"/>
    </location>
</feature>
<dbReference type="GO" id="GO:0016301">
    <property type="term" value="F:kinase activity"/>
    <property type="evidence" value="ECO:0007669"/>
    <property type="project" value="UniProtKB-KW"/>
</dbReference>
<accession>A0A2G1WK14</accession>